<protein>
    <recommendedName>
        <fullName evidence="11">RNA exonuclease 3</fullName>
    </recommendedName>
</protein>
<name>J7S809_HUIN7</name>
<evidence type="ECO:0000256" key="2">
    <source>
        <dbReference type="ARBA" id="ARBA00004496"/>
    </source>
</evidence>
<evidence type="ECO:0000256" key="8">
    <source>
        <dbReference type="ARBA" id="ARBA00022839"/>
    </source>
</evidence>
<feature type="domain" description="Exonuclease" evidence="12">
    <location>
        <begin position="239"/>
        <end position="395"/>
    </location>
</feature>
<evidence type="ECO:0000256" key="11">
    <source>
        <dbReference type="ARBA" id="ARBA00039985"/>
    </source>
</evidence>
<dbReference type="OMA" id="IDCEMGF"/>
<dbReference type="PANTHER" id="PTHR12801:SF118">
    <property type="entry name" value="RNA EXONUCLEASE 3"/>
    <property type="match status" value="1"/>
</dbReference>
<dbReference type="CDD" id="cd06145">
    <property type="entry name" value="REX1_like"/>
    <property type="match status" value="1"/>
</dbReference>
<evidence type="ECO:0000256" key="3">
    <source>
        <dbReference type="ARBA" id="ARBA00006357"/>
    </source>
</evidence>
<dbReference type="FunFam" id="3.30.420.10:FF:000031">
    <property type="entry name" value="RNA exonuclease 1"/>
    <property type="match status" value="1"/>
</dbReference>
<comment type="subcellular location">
    <subcellularLocation>
        <location evidence="2">Cytoplasm</location>
    </subcellularLocation>
    <subcellularLocation>
        <location evidence="1">Nucleus</location>
    </subcellularLocation>
</comment>
<dbReference type="PANTHER" id="PTHR12801">
    <property type="entry name" value="RNA EXONUCLEASE REXO1 / RECO3 FAMILY MEMBER-RELATED"/>
    <property type="match status" value="1"/>
</dbReference>
<evidence type="ECO:0000256" key="6">
    <source>
        <dbReference type="ARBA" id="ARBA00022722"/>
    </source>
</evidence>
<evidence type="ECO:0000256" key="5">
    <source>
        <dbReference type="ARBA" id="ARBA00022552"/>
    </source>
</evidence>
<dbReference type="SUPFAM" id="SSF53098">
    <property type="entry name" value="Ribonuclease H-like"/>
    <property type="match status" value="1"/>
</dbReference>
<evidence type="ECO:0000256" key="7">
    <source>
        <dbReference type="ARBA" id="ARBA00022801"/>
    </source>
</evidence>
<keyword evidence="5" id="KW-0698">rRNA processing</keyword>
<dbReference type="GO" id="GO:0043628">
    <property type="term" value="P:regulatory ncRNA 3'-end processing"/>
    <property type="evidence" value="ECO:0007669"/>
    <property type="project" value="EnsemblFungi"/>
</dbReference>
<reference evidence="14" key="2">
    <citation type="submission" date="2012-08" db="EMBL/GenBank/DDBJ databases">
        <title>Genome sequence of Kazachstania naganishii.</title>
        <authorList>
            <person name="Gordon J.L."/>
            <person name="Armisen D."/>
            <person name="Proux-Wera E."/>
            <person name="OhEigeartaigh S.S."/>
            <person name="Byrne K.P."/>
            <person name="Wolfe K.H."/>
        </authorList>
    </citation>
    <scope>NUCLEOTIDE SEQUENCE [LARGE SCALE GENOMIC DNA]</scope>
    <source>
        <strain evidence="14">ATCC MYA-139 / BCRC 22969 / CBS 8797 / CCRC 22969 / KCTC 17520 / NBRC 10181 / NCYC 3082</strain>
    </source>
</reference>
<dbReference type="InterPro" id="IPR036397">
    <property type="entry name" value="RNaseH_sf"/>
</dbReference>
<dbReference type="Gene3D" id="3.30.420.10">
    <property type="entry name" value="Ribonuclease H-like superfamily/Ribonuclease H"/>
    <property type="match status" value="1"/>
</dbReference>
<dbReference type="InterPro" id="IPR013520">
    <property type="entry name" value="Ribonucl_H"/>
</dbReference>
<dbReference type="STRING" id="1071383.J7S809"/>
<dbReference type="KEGG" id="kng:KNAG_0G02260"/>
<dbReference type="GO" id="GO:0000467">
    <property type="term" value="P:exonucleolytic trimming to generate mature 3'-end of 5.8S rRNA from tricistronic rRNA transcript (SSU-rRNA, 5.8S rRNA, LSU-rRNA)"/>
    <property type="evidence" value="ECO:0007669"/>
    <property type="project" value="EnsemblFungi"/>
</dbReference>
<gene>
    <name evidence="13" type="primary">KNAG0G02260</name>
    <name evidence="13" type="ordered locus">KNAG_0G02260</name>
</gene>
<dbReference type="HOGENOM" id="CLU_022453_5_4_1"/>
<dbReference type="Proteomes" id="UP000006310">
    <property type="component" value="Chromosome 7"/>
</dbReference>
<dbReference type="GeneID" id="34527008"/>
<dbReference type="InterPro" id="IPR012337">
    <property type="entry name" value="RNaseH-like_sf"/>
</dbReference>
<keyword evidence="7" id="KW-0378">Hydrolase</keyword>
<dbReference type="SMART" id="SM00479">
    <property type="entry name" value="EXOIII"/>
    <property type="match status" value="1"/>
</dbReference>
<dbReference type="eggNOG" id="KOG2248">
    <property type="taxonomic scope" value="Eukaryota"/>
</dbReference>
<evidence type="ECO:0000259" key="12">
    <source>
        <dbReference type="SMART" id="SM00479"/>
    </source>
</evidence>
<comment type="similarity">
    <text evidence="3">Belongs to the REXO1/REXO3 family.</text>
</comment>
<dbReference type="EMBL" id="HE978320">
    <property type="protein sequence ID" value="CCK71284.1"/>
    <property type="molecule type" value="Genomic_DNA"/>
</dbReference>
<dbReference type="GO" id="GO:0005737">
    <property type="term" value="C:cytoplasm"/>
    <property type="evidence" value="ECO:0007669"/>
    <property type="project" value="UniProtKB-SubCell"/>
</dbReference>
<organism evidence="13 14">
    <name type="scientific">Huiozyma naganishii (strain ATCC MYA-139 / BCRC 22969 / CBS 8797 / KCTC 17520 / NBRC 10181 / NCYC 3082 / Yp74L-3)</name>
    <name type="common">Yeast</name>
    <name type="synonym">Kazachstania naganishii</name>
    <dbReference type="NCBI Taxonomy" id="1071383"/>
    <lineage>
        <taxon>Eukaryota</taxon>
        <taxon>Fungi</taxon>
        <taxon>Dikarya</taxon>
        <taxon>Ascomycota</taxon>
        <taxon>Saccharomycotina</taxon>
        <taxon>Saccharomycetes</taxon>
        <taxon>Saccharomycetales</taxon>
        <taxon>Saccharomycetaceae</taxon>
        <taxon>Huiozyma</taxon>
    </lineage>
</organism>
<evidence type="ECO:0000313" key="14">
    <source>
        <dbReference type="Proteomes" id="UP000006310"/>
    </source>
</evidence>
<evidence type="ECO:0000256" key="1">
    <source>
        <dbReference type="ARBA" id="ARBA00004123"/>
    </source>
</evidence>
<evidence type="ECO:0000256" key="10">
    <source>
        <dbReference type="ARBA" id="ARBA00037201"/>
    </source>
</evidence>
<dbReference type="GO" id="GO:0034476">
    <property type="term" value="P:U5 snRNA 3'-end processing"/>
    <property type="evidence" value="ECO:0007669"/>
    <property type="project" value="EnsemblFungi"/>
</dbReference>
<sequence>MNNQLRPVDLVNQPAPFQDRYKILHKLYDQLCKCYNRTGRSKRLELLAVKLEAQVAKSSKTPQSYRFTMGILFRDLLKYKGDLKKISIADKPLIGTSKITPSVITTKHAALEALGKLLMTEEQFKKNRFITRKKITQEDRTSSTTQLPDYVVCVRCGLKFQRKLIMTPATCRYHPMKKQYNKITKVYEYHCCGETSNSTSELRFGCKTYTHHVYKHDSYEELRQISSFVDTGSEEGQSNVLALDCEMGFTSLGYEMIRLTIVDFFTCETVFDRIVKPLGKVVDLNSEFSGVHKIDPNDCLTYGETITQVVGPDIINKNTILIGHGFENDLNVMRVTHDKVIDTSVLYPRGHMKRSLKDLSFELLSRKIQTGEHDSSQDAIATMDIIKKSLGISLEQKEWQ</sequence>
<evidence type="ECO:0000256" key="4">
    <source>
        <dbReference type="ARBA" id="ARBA00022490"/>
    </source>
</evidence>
<dbReference type="RefSeq" id="XP_022465530.1">
    <property type="nucleotide sequence ID" value="XM_022609100.1"/>
</dbReference>
<dbReference type="GO" id="GO:0003676">
    <property type="term" value="F:nucleic acid binding"/>
    <property type="evidence" value="ECO:0007669"/>
    <property type="project" value="InterPro"/>
</dbReference>
<evidence type="ECO:0000313" key="13">
    <source>
        <dbReference type="EMBL" id="CCK71284.1"/>
    </source>
</evidence>
<dbReference type="AlphaFoldDB" id="J7S809"/>
<dbReference type="GO" id="GO:0005634">
    <property type="term" value="C:nucleus"/>
    <property type="evidence" value="ECO:0007669"/>
    <property type="project" value="UniProtKB-SubCell"/>
</dbReference>
<dbReference type="GO" id="GO:0000175">
    <property type="term" value="F:3'-5'-RNA exonuclease activity"/>
    <property type="evidence" value="ECO:0007669"/>
    <property type="project" value="EnsemblFungi"/>
</dbReference>
<dbReference type="InterPro" id="IPR047021">
    <property type="entry name" value="REXO1/3/4-like"/>
</dbReference>
<evidence type="ECO:0000256" key="9">
    <source>
        <dbReference type="ARBA" id="ARBA00023242"/>
    </source>
</evidence>
<reference evidence="13 14" key="1">
    <citation type="journal article" date="2011" name="Proc. Natl. Acad. Sci. U.S.A.">
        <title>Evolutionary erosion of yeast sex chromosomes by mating-type switching accidents.</title>
        <authorList>
            <person name="Gordon J.L."/>
            <person name="Armisen D."/>
            <person name="Proux-Wera E."/>
            <person name="Oheigeartaigh S.S."/>
            <person name="Byrne K.P."/>
            <person name="Wolfe K.H."/>
        </authorList>
    </citation>
    <scope>NUCLEOTIDE SEQUENCE [LARGE SCALE GENOMIC DNA]</scope>
    <source>
        <strain evidence="14">ATCC MYA-139 / BCRC 22969 / CBS 8797 / CCRC 22969 / KCTC 17520 / NBRC 10181 / NCYC 3082</strain>
    </source>
</reference>
<dbReference type="OrthoDB" id="3996471at2759"/>
<proteinExistence type="inferred from homology"/>
<keyword evidence="9" id="KW-0539">Nucleus</keyword>
<dbReference type="InterPro" id="IPR034922">
    <property type="entry name" value="REX1-like_exo"/>
</dbReference>
<keyword evidence="6" id="KW-0540">Nuclease</keyword>
<keyword evidence="8" id="KW-0269">Exonuclease</keyword>
<keyword evidence="4" id="KW-0963">Cytoplasm</keyword>
<keyword evidence="14" id="KW-1185">Reference proteome</keyword>
<accession>J7S809</accession>
<comment type="function">
    <text evidence="10">3' to 5' exoribonuclease required for proper 3' end maturation of MRP RNA and of the U5L snRNA.</text>
</comment>